<keyword evidence="1" id="KW-1133">Transmembrane helix</keyword>
<dbReference type="InterPro" id="IPR036680">
    <property type="entry name" value="SPOR-like_sf"/>
</dbReference>
<dbReference type="Pfam" id="PF05036">
    <property type="entry name" value="SPOR"/>
    <property type="match status" value="1"/>
</dbReference>
<keyword evidence="1" id="KW-0812">Transmembrane</keyword>
<dbReference type="InterPro" id="IPR007730">
    <property type="entry name" value="SPOR-like_dom"/>
</dbReference>
<dbReference type="Gene3D" id="3.30.70.1070">
    <property type="entry name" value="Sporulation related repeat"/>
    <property type="match status" value="1"/>
</dbReference>
<dbReference type="PANTHER" id="PTHR38687:SF1">
    <property type="entry name" value="CELL DIVISION PROTEIN DEDD"/>
    <property type="match status" value="1"/>
</dbReference>
<dbReference type="SUPFAM" id="SSF110997">
    <property type="entry name" value="Sporulation related repeat"/>
    <property type="match status" value="1"/>
</dbReference>
<feature type="domain" description="SPOR" evidence="2">
    <location>
        <begin position="112"/>
        <end position="190"/>
    </location>
</feature>
<dbReference type="InterPro" id="IPR052521">
    <property type="entry name" value="Cell_div_SPOR-domain"/>
</dbReference>
<accession>A0ABY9RGT8</accession>
<organism evidence="3 4">
    <name type="scientific">Undibacterium cyanobacteriorum</name>
    <dbReference type="NCBI Taxonomy" id="3073561"/>
    <lineage>
        <taxon>Bacteria</taxon>
        <taxon>Pseudomonadati</taxon>
        <taxon>Pseudomonadota</taxon>
        <taxon>Betaproteobacteria</taxon>
        <taxon>Burkholderiales</taxon>
        <taxon>Oxalobacteraceae</taxon>
        <taxon>Undibacterium</taxon>
    </lineage>
</organism>
<proteinExistence type="predicted"/>
<evidence type="ECO:0000313" key="3">
    <source>
        <dbReference type="EMBL" id="WMW80435.1"/>
    </source>
</evidence>
<evidence type="ECO:0000259" key="2">
    <source>
        <dbReference type="PROSITE" id="PS51724"/>
    </source>
</evidence>
<gene>
    <name evidence="3" type="ORF">RF679_17580</name>
</gene>
<protein>
    <submittedName>
        <fullName evidence="3">SPOR domain-containing protein</fullName>
    </submittedName>
</protein>
<keyword evidence="4" id="KW-1185">Reference proteome</keyword>
<dbReference type="Proteomes" id="UP001181355">
    <property type="component" value="Chromosome"/>
</dbReference>
<dbReference type="PROSITE" id="PS51724">
    <property type="entry name" value="SPOR"/>
    <property type="match status" value="1"/>
</dbReference>
<evidence type="ECO:0000313" key="4">
    <source>
        <dbReference type="Proteomes" id="UP001181355"/>
    </source>
</evidence>
<sequence>MRNSVSQSKQIGSTLTGFILGLVVGLSIAVVVALVINKASTPFMNKNAKGEKNEASVTQMQDPNKPLFGNKEPVAQAAKEVAASKAEMSKLGTASKPAEAVAASAPAKTDVADEKFIYFLQIGAYKEVADAEAARAKLALIGVEASVTEKSGDNGVLHRVRVGPYDHADAMNKMRAKLSENGIDAAIIRSAK</sequence>
<feature type="transmembrane region" description="Helical" evidence="1">
    <location>
        <begin position="15"/>
        <end position="36"/>
    </location>
</feature>
<dbReference type="RefSeq" id="WP_309481928.1">
    <property type="nucleotide sequence ID" value="NZ_CP133720.1"/>
</dbReference>
<dbReference type="EMBL" id="CP133720">
    <property type="protein sequence ID" value="WMW80435.1"/>
    <property type="molecule type" value="Genomic_DNA"/>
</dbReference>
<name>A0ABY9RGT8_9BURK</name>
<reference evidence="3" key="1">
    <citation type="submission" date="2023-09" db="EMBL/GenBank/DDBJ databases">
        <title>Undibacterium sp. 20NA77.5 isolated from freshwater.</title>
        <authorList>
            <person name="Le V."/>
            <person name="Ko S.-R."/>
            <person name="Ahn C.-Y."/>
            <person name="Oh H.-M."/>
        </authorList>
    </citation>
    <scope>NUCLEOTIDE SEQUENCE</scope>
    <source>
        <strain evidence="3">20NA77.5</strain>
    </source>
</reference>
<dbReference type="PANTHER" id="PTHR38687">
    <property type="entry name" value="CELL DIVISION PROTEIN DEDD-RELATED"/>
    <property type="match status" value="1"/>
</dbReference>
<evidence type="ECO:0000256" key="1">
    <source>
        <dbReference type="SAM" id="Phobius"/>
    </source>
</evidence>
<keyword evidence="1" id="KW-0472">Membrane</keyword>